<dbReference type="SUPFAM" id="SSF54523">
    <property type="entry name" value="Pili subunits"/>
    <property type="match status" value="1"/>
</dbReference>
<dbReference type="InterPro" id="IPR012902">
    <property type="entry name" value="N_methyl_site"/>
</dbReference>
<sequence length="167" mass="18126">MQPRSIRAGARGFTLIELLVTIGIMALIVSMVSISVSTDPAQILRRDAQRLAISLQAATQDVAATGSPMRLVANARGWHFERRTRTSDDPAELTRTRWTEVNPADGGALAPYELKAEEARLLVPGGALLLSGEPYAQRIEARLESPSARITVVQEGTRVPARIESIQ</sequence>
<keyword evidence="1" id="KW-0472">Membrane</keyword>
<organism evidence="2 3">
    <name type="scientific">Piscinibacterium candidicorallinum</name>
    <dbReference type="NCBI Taxonomy" id="1793872"/>
    <lineage>
        <taxon>Bacteria</taxon>
        <taxon>Pseudomonadati</taxon>
        <taxon>Pseudomonadota</taxon>
        <taxon>Betaproteobacteria</taxon>
        <taxon>Burkholderiales</taxon>
        <taxon>Piscinibacterium</taxon>
    </lineage>
</organism>
<dbReference type="InterPro" id="IPR045584">
    <property type="entry name" value="Pilin-like"/>
</dbReference>
<feature type="transmembrane region" description="Helical" evidence="1">
    <location>
        <begin position="12"/>
        <end position="36"/>
    </location>
</feature>
<reference evidence="3" key="1">
    <citation type="journal article" date="2019" name="Int. J. Syst. Evol. Microbiol.">
        <title>The Global Catalogue of Microorganisms (GCM) 10K type strain sequencing project: providing services to taxonomists for standard genome sequencing and annotation.</title>
        <authorList>
            <consortium name="The Broad Institute Genomics Platform"/>
            <consortium name="The Broad Institute Genome Sequencing Center for Infectious Disease"/>
            <person name="Wu L."/>
            <person name="Ma J."/>
        </authorList>
    </citation>
    <scope>NUCLEOTIDE SEQUENCE [LARGE SCALE GENOMIC DNA]</scope>
    <source>
        <strain evidence="3">KCTC 52168</strain>
    </source>
</reference>
<dbReference type="EMBL" id="JBHRTI010000007">
    <property type="protein sequence ID" value="MFC3148793.1"/>
    <property type="molecule type" value="Genomic_DNA"/>
</dbReference>
<protein>
    <submittedName>
        <fullName evidence="2">Prepilin-type N-terminal cleavage/methylation domain-containing protein</fullName>
    </submittedName>
</protein>
<dbReference type="RefSeq" id="WP_377305042.1">
    <property type="nucleotide sequence ID" value="NZ_CP180191.1"/>
</dbReference>
<evidence type="ECO:0000313" key="3">
    <source>
        <dbReference type="Proteomes" id="UP001595556"/>
    </source>
</evidence>
<dbReference type="Pfam" id="PF07963">
    <property type="entry name" value="N_methyl"/>
    <property type="match status" value="1"/>
</dbReference>
<evidence type="ECO:0000256" key="1">
    <source>
        <dbReference type="SAM" id="Phobius"/>
    </source>
</evidence>
<dbReference type="NCBIfam" id="TIGR02532">
    <property type="entry name" value="IV_pilin_GFxxxE"/>
    <property type="match status" value="1"/>
</dbReference>
<dbReference type="Proteomes" id="UP001595556">
    <property type="component" value="Unassembled WGS sequence"/>
</dbReference>
<name>A0ABV7H7T4_9BURK</name>
<proteinExistence type="predicted"/>
<comment type="caution">
    <text evidence="2">The sequence shown here is derived from an EMBL/GenBank/DDBJ whole genome shotgun (WGS) entry which is preliminary data.</text>
</comment>
<keyword evidence="1" id="KW-0812">Transmembrane</keyword>
<evidence type="ECO:0000313" key="2">
    <source>
        <dbReference type="EMBL" id="MFC3148793.1"/>
    </source>
</evidence>
<keyword evidence="3" id="KW-1185">Reference proteome</keyword>
<keyword evidence="1" id="KW-1133">Transmembrane helix</keyword>
<accession>A0ABV7H7T4</accession>
<dbReference type="PROSITE" id="PS00409">
    <property type="entry name" value="PROKAR_NTER_METHYL"/>
    <property type="match status" value="1"/>
</dbReference>
<gene>
    <name evidence="2" type="ORF">ACFOEN_14265</name>
</gene>